<sequence length="325" mass="34424">MKLINTLGALALCVGALSSMAQTSTTRDYPNHPIKMVIPYAAGGPMDFIGRTLAPRLSQALGQPLVIDNRAGAGGAIGTDVVAKSAPDGYTMLNTSSSHASLPVVSASLPYDPIKDFAPITLVANSVGFVVAARPDLPVKNLKELLADAKVNPGKYTFGSGGVGNVMHFAAEFLCTSADVKMTHVPFKGVSQSLNDLVAGRIDFVIGAPTAVLPLVKSGKLKALAITARKRWSELPDVPTIDEAAVKGFVYTPWYGFWFPAGVPAEQVARMRTEVNKLLEDPDIKRAFAEQGFTTVGSSSAEFSKVIADEIAMNKKLATRVDFTQ</sequence>
<comment type="caution">
    <text evidence="3">The sequence shown here is derived from an EMBL/GenBank/DDBJ whole genome shotgun (WGS) entry which is preliminary data.</text>
</comment>
<keyword evidence="4" id="KW-1185">Reference proteome</keyword>
<dbReference type="InterPro" id="IPR042100">
    <property type="entry name" value="Bug_dom1"/>
</dbReference>
<protein>
    <recommendedName>
        <fullName evidence="5">Tripartite tricarboxylate transporter substrate binding protein</fullName>
    </recommendedName>
</protein>
<name>A0A315EVC4_9BURK</name>
<dbReference type="PIRSF" id="PIRSF017082">
    <property type="entry name" value="YflP"/>
    <property type="match status" value="1"/>
</dbReference>
<accession>A0A315EVC4</accession>
<dbReference type="CDD" id="cd13578">
    <property type="entry name" value="PBP2_Bug27"/>
    <property type="match status" value="1"/>
</dbReference>
<dbReference type="Gene3D" id="3.40.190.150">
    <property type="entry name" value="Bordetella uptake gene, domain 1"/>
    <property type="match status" value="1"/>
</dbReference>
<dbReference type="InterPro" id="IPR005064">
    <property type="entry name" value="BUG"/>
</dbReference>
<keyword evidence="2" id="KW-0732">Signal</keyword>
<dbReference type="RefSeq" id="WP_108402377.1">
    <property type="nucleotide sequence ID" value="NZ_NESP01000001.1"/>
</dbReference>
<dbReference type="Proteomes" id="UP000251341">
    <property type="component" value="Unassembled WGS sequence"/>
</dbReference>
<dbReference type="EMBL" id="NESP01000001">
    <property type="protein sequence ID" value="PUE59922.1"/>
    <property type="molecule type" value="Genomic_DNA"/>
</dbReference>
<dbReference type="AlphaFoldDB" id="A0A315EVC4"/>
<comment type="similarity">
    <text evidence="1">Belongs to the UPF0065 (bug) family.</text>
</comment>
<proteinExistence type="inferred from homology"/>
<feature type="signal peptide" evidence="2">
    <location>
        <begin position="1"/>
        <end position="21"/>
    </location>
</feature>
<feature type="chain" id="PRO_5016385765" description="Tripartite tricarboxylate transporter substrate binding protein" evidence="2">
    <location>
        <begin position="22"/>
        <end position="325"/>
    </location>
</feature>
<evidence type="ECO:0000256" key="2">
    <source>
        <dbReference type="SAM" id="SignalP"/>
    </source>
</evidence>
<dbReference type="Gene3D" id="3.40.190.10">
    <property type="entry name" value="Periplasmic binding protein-like II"/>
    <property type="match status" value="1"/>
</dbReference>
<organism evidence="3 4">
    <name type="scientific">Limnohabitans curvus</name>
    <dbReference type="NCBI Taxonomy" id="323423"/>
    <lineage>
        <taxon>Bacteria</taxon>
        <taxon>Pseudomonadati</taxon>
        <taxon>Pseudomonadota</taxon>
        <taxon>Betaproteobacteria</taxon>
        <taxon>Burkholderiales</taxon>
        <taxon>Comamonadaceae</taxon>
        <taxon>Limnohabitans</taxon>
    </lineage>
</organism>
<evidence type="ECO:0000256" key="1">
    <source>
        <dbReference type="ARBA" id="ARBA00006987"/>
    </source>
</evidence>
<dbReference type="SUPFAM" id="SSF53850">
    <property type="entry name" value="Periplasmic binding protein-like II"/>
    <property type="match status" value="1"/>
</dbReference>
<reference evidence="3 4" key="1">
    <citation type="submission" date="2017-04" db="EMBL/GenBank/DDBJ databases">
        <title>Unexpected and diverse lifestyles within the genus Limnohabitans.</title>
        <authorList>
            <person name="Kasalicky V."/>
            <person name="Mehrshad M."/>
            <person name="Andrei S.-A."/>
            <person name="Salcher M."/>
            <person name="Kratochvilova H."/>
            <person name="Simek K."/>
            <person name="Ghai R."/>
        </authorList>
    </citation>
    <scope>NUCLEOTIDE SEQUENCE [LARGE SCALE GENOMIC DNA]</scope>
    <source>
        <strain evidence="3 4">MWH-C5</strain>
    </source>
</reference>
<dbReference type="Pfam" id="PF03401">
    <property type="entry name" value="TctC"/>
    <property type="match status" value="1"/>
</dbReference>
<evidence type="ECO:0000313" key="4">
    <source>
        <dbReference type="Proteomes" id="UP000251341"/>
    </source>
</evidence>
<dbReference type="PANTHER" id="PTHR42928:SF5">
    <property type="entry name" value="BLR1237 PROTEIN"/>
    <property type="match status" value="1"/>
</dbReference>
<gene>
    <name evidence="3" type="ORF">B9Z44_10240</name>
</gene>
<evidence type="ECO:0000313" key="3">
    <source>
        <dbReference type="EMBL" id="PUE59922.1"/>
    </source>
</evidence>
<evidence type="ECO:0008006" key="5">
    <source>
        <dbReference type="Google" id="ProtNLM"/>
    </source>
</evidence>
<dbReference type="PANTHER" id="PTHR42928">
    <property type="entry name" value="TRICARBOXYLATE-BINDING PROTEIN"/>
    <property type="match status" value="1"/>
</dbReference>